<dbReference type="NCBIfam" id="TIGR01444">
    <property type="entry name" value="fkbM_fam"/>
    <property type="match status" value="1"/>
</dbReference>
<keyword evidence="2" id="KW-0808">Transferase</keyword>
<accession>A0A9X0QX71</accession>
<evidence type="ECO:0000313" key="3">
    <source>
        <dbReference type="Proteomes" id="UP000600101"/>
    </source>
</evidence>
<dbReference type="InterPro" id="IPR029063">
    <property type="entry name" value="SAM-dependent_MTases_sf"/>
</dbReference>
<proteinExistence type="predicted"/>
<dbReference type="Gene3D" id="3.40.50.150">
    <property type="entry name" value="Vaccinia Virus protein VP39"/>
    <property type="match status" value="1"/>
</dbReference>
<protein>
    <submittedName>
        <fullName evidence="2">FkbM family methyltransferase</fullName>
    </submittedName>
</protein>
<keyword evidence="3" id="KW-1185">Reference proteome</keyword>
<dbReference type="RefSeq" id="WP_186769331.1">
    <property type="nucleotide sequence ID" value="NZ_JACOMF010000003.1"/>
</dbReference>
<comment type="caution">
    <text evidence="2">The sequence shown here is derived from an EMBL/GenBank/DDBJ whole genome shotgun (WGS) entry which is preliminary data.</text>
</comment>
<feature type="domain" description="Methyltransferase FkbM" evidence="1">
    <location>
        <begin position="50"/>
        <end position="198"/>
    </location>
</feature>
<dbReference type="PANTHER" id="PTHR34203">
    <property type="entry name" value="METHYLTRANSFERASE, FKBM FAMILY PROTEIN"/>
    <property type="match status" value="1"/>
</dbReference>
<dbReference type="AlphaFoldDB" id="A0A9X0QX71"/>
<organism evidence="2 3">
    <name type="scientific">Siccirubricoccus deserti</name>
    <dbReference type="NCBI Taxonomy" id="2013562"/>
    <lineage>
        <taxon>Bacteria</taxon>
        <taxon>Pseudomonadati</taxon>
        <taxon>Pseudomonadota</taxon>
        <taxon>Alphaproteobacteria</taxon>
        <taxon>Acetobacterales</taxon>
        <taxon>Roseomonadaceae</taxon>
        <taxon>Siccirubricoccus</taxon>
    </lineage>
</organism>
<dbReference type="GO" id="GO:0032259">
    <property type="term" value="P:methylation"/>
    <property type="evidence" value="ECO:0007669"/>
    <property type="project" value="UniProtKB-KW"/>
</dbReference>
<evidence type="ECO:0000259" key="1">
    <source>
        <dbReference type="Pfam" id="PF05050"/>
    </source>
</evidence>
<gene>
    <name evidence="2" type="ORF">H7965_04450</name>
</gene>
<evidence type="ECO:0000313" key="2">
    <source>
        <dbReference type="EMBL" id="MBC4014568.1"/>
    </source>
</evidence>
<dbReference type="Pfam" id="PF05050">
    <property type="entry name" value="Methyltransf_21"/>
    <property type="match status" value="1"/>
</dbReference>
<sequence length="216" mass="22390">MAPGAWRGRLPLRDPSDHIQAAVLATGGFYEAGMLEDLRRRLPPGGLFVDVGANIGNHSLFAAGVCGARVLAFEPAPELADHCAATLAANGLAASLDLRRQGAGAAPGFATLRSGPAGNAGMTALVPAAAGAVEVVRLDDVLREAPAAVKIDVEGMEYAVLEGARGLLQRYHPPLYVEAATEASLAAITALLRPFGYQPEARFNATPTWLFLPEAA</sequence>
<dbReference type="InterPro" id="IPR052514">
    <property type="entry name" value="SAM-dependent_MTase"/>
</dbReference>
<dbReference type="PANTHER" id="PTHR34203:SF15">
    <property type="entry name" value="SLL1173 PROTEIN"/>
    <property type="match status" value="1"/>
</dbReference>
<dbReference type="GO" id="GO:0008168">
    <property type="term" value="F:methyltransferase activity"/>
    <property type="evidence" value="ECO:0007669"/>
    <property type="project" value="UniProtKB-KW"/>
</dbReference>
<reference evidence="2" key="1">
    <citation type="submission" date="2020-08" db="EMBL/GenBank/DDBJ databases">
        <authorList>
            <person name="Hu Y."/>
            <person name="Nguyen S.V."/>
            <person name="Li F."/>
            <person name="Fanning S."/>
        </authorList>
    </citation>
    <scope>NUCLEOTIDE SEQUENCE</scope>
    <source>
        <strain evidence="2">SYSU D8009</strain>
    </source>
</reference>
<name>A0A9X0QX71_9PROT</name>
<dbReference type="InterPro" id="IPR006342">
    <property type="entry name" value="FkbM_mtfrase"/>
</dbReference>
<dbReference type="EMBL" id="JACOMF010000003">
    <property type="protein sequence ID" value="MBC4014568.1"/>
    <property type="molecule type" value="Genomic_DNA"/>
</dbReference>
<keyword evidence="2" id="KW-0489">Methyltransferase</keyword>
<dbReference type="SUPFAM" id="SSF53335">
    <property type="entry name" value="S-adenosyl-L-methionine-dependent methyltransferases"/>
    <property type="match status" value="1"/>
</dbReference>
<dbReference type="Proteomes" id="UP000600101">
    <property type="component" value="Unassembled WGS sequence"/>
</dbReference>